<dbReference type="EMBL" id="GBXM01089840">
    <property type="protein sequence ID" value="JAH18737.1"/>
    <property type="molecule type" value="Transcribed_RNA"/>
</dbReference>
<evidence type="ECO:0000313" key="1">
    <source>
        <dbReference type="EMBL" id="JAH18737.1"/>
    </source>
</evidence>
<organism evidence="1">
    <name type="scientific">Anguilla anguilla</name>
    <name type="common">European freshwater eel</name>
    <name type="synonym">Muraena anguilla</name>
    <dbReference type="NCBI Taxonomy" id="7936"/>
    <lineage>
        <taxon>Eukaryota</taxon>
        <taxon>Metazoa</taxon>
        <taxon>Chordata</taxon>
        <taxon>Craniata</taxon>
        <taxon>Vertebrata</taxon>
        <taxon>Euteleostomi</taxon>
        <taxon>Actinopterygii</taxon>
        <taxon>Neopterygii</taxon>
        <taxon>Teleostei</taxon>
        <taxon>Anguilliformes</taxon>
        <taxon>Anguillidae</taxon>
        <taxon>Anguilla</taxon>
    </lineage>
</organism>
<proteinExistence type="predicted"/>
<accession>A0A0E9QQL0</accession>
<sequence length="63" mass="7130">MLLVPIDHSALCTPKSSIMLRPKLIELMKHNISDWVSIRYGRGSISCEGKIIKKELFCSPCKL</sequence>
<dbReference type="AlphaFoldDB" id="A0A0E9QQL0"/>
<protein>
    <submittedName>
        <fullName evidence="1">Uncharacterized protein</fullName>
    </submittedName>
</protein>
<reference evidence="1" key="1">
    <citation type="submission" date="2014-11" db="EMBL/GenBank/DDBJ databases">
        <authorList>
            <person name="Amaro Gonzalez C."/>
        </authorList>
    </citation>
    <scope>NUCLEOTIDE SEQUENCE</scope>
</reference>
<reference evidence="1" key="2">
    <citation type="journal article" date="2015" name="Fish Shellfish Immunol.">
        <title>Early steps in the European eel (Anguilla anguilla)-Vibrio vulnificus interaction in the gills: Role of the RtxA13 toxin.</title>
        <authorList>
            <person name="Callol A."/>
            <person name="Pajuelo D."/>
            <person name="Ebbesson L."/>
            <person name="Teles M."/>
            <person name="MacKenzie S."/>
            <person name="Amaro C."/>
        </authorList>
    </citation>
    <scope>NUCLEOTIDE SEQUENCE</scope>
</reference>
<name>A0A0E9QQL0_ANGAN</name>